<comment type="caution">
    <text evidence="1">The sequence shown here is derived from an EMBL/GenBank/DDBJ whole genome shotgun (WGS) entry which is preliminary data.</text>
</comment>
<dbReference type="Proteomes" id="UP000177006">
    <property type="component" value="Unassembled WGS sequence"/>
</dbReference>
<organism evidence="1 2">
    <name type="scientific">Candidatus Beckwithbacteria bacterium RBG_13_42_9</name>
    <dbReference type="NCBI Taxonomy" id="1797457"/>
    <lineage>
        <taxon>Bacteria</taxon>
        <taxon>Candidatus Beckwithiibacteriota</taxon>
    </lineage>
</organism>
<protein>
    <recommendedName>
        <fullName evidence="3">Nucleotidyl transferase AbiEii/AbiGii toxin family protein</fullName>
    </recommendedName>
</protein>
<gene>
    <name evidence="1" type="ORF">A2160_04755</name>
</gene>
<dbReference type="STRING" id="1797457.A2160_04755"/>
<evidence type="ECO:0000313" key="1">
    <source>
        <dbReference type="EMBL" id="OGD62747.1"/>
    </source>
</evidence>
<accession>A0A1F5E5R1</accession>
<proteinExistence type="predicted"/>
<sequence length="209" mass="24317">MTKLHLDALDKFSQKIWPRLILFKDQGILGGGTALALQMAHRRSYDFDIFFKGEIQPDFALKVNHLFAKEEVELLVDQKSELSLMVGGKIRITFFYFPFPRLFPLVPTDSLPLFSLKDLASNKAYVIGRRGSWKDYVDLYWLLAKKGLDLGKIVAEAKQRFGHNFSEKLFYQQLVYWNDISDFTIEYLGEELKPIPIQAFFKELVQKLI</sequence>
<dbReference type="AlphaFoldDB" id="A0A1F5E5R1"/>
<dbReference type="InterPro" id="IPR014942">
    <property type="entry name" value="AbiEii"/>
</dbReference>
<reference evidence="1 2" key="1">
    <citation type="journal article" date="2016" name="Nat. Commun.">
        <title>Thousands of microbial genomes shed light on interconnected biogeochemical processes in an aquifer system.</title>
        <authorList>
            <person name="Anantharaman K."/>
            <person name="Brown C.T."/>
            <person name="Hug L.A."/>
            <person name="Sharon I."/>
            <person name="Castelle C.J."/>
            <person name="Probst A.J."/>
            <person name="Thomas B.C."/>
            <person name="Singh A."/>
            <person name="Wilkins M.J."/>
            <person name="Karaoz U."/>
            <person name="Brodie E.L."/>
            <person name="Williams K.H."/>
            <person name="Hubbard S.S."/>
            <person name="Banfield J.F."/>
        </authorList>
    </citation>
    <scope>NUCLEOTIDE SEQUENCE [LARGE SCALE GENOMIC DNA]</scope>
</reference>
<dbReference type="EMBL" id="MEZK01000017">
    <property type="protein sequence ID" value="OGD62747.1"/>
    <property type="molecule type" value="Genomic_DNA"/>
</dbReference>
<evidence type="ECO:0000313" key="2">
    <source>
        <dbReference type="Proteomes" id="UP000177006"/>
    </source>
</evidence>
<evidence type="ECO:0008006" key="3">
    <source>
        <dbReference type="Google" id="ProtNLM"/>
    </source>
</evidence>
<dbReference type="Pfam" id="PF08843">
    <property type="entry name" value="AbiEii"/>
    <property type="match status" value="1"/>
</dbReference>
<name>A0A1F5E5R1_9BACT</name>